<evidence type="ECO:0000313" key="3">
    <source>
        <dbReference type="EMBL" id="PTL56563.1"/>
    </source>
</evidence>
<evidence type="ECO:0000256" key="1">
    <source>
        <dbReference type="SAM" id="Coils"/>
    </source>
</evidence>
<feature type="region of interest" description="Disordered" evidence="2">
    <location>
        <begin position="1"/>
        <end position="36"/>
    </location>
</feature>
<organism evidence="3 4">
    <name type="scientific">Paraconexibacter algicola</name>
    <dbReference type="NCBI Taxonomy" id="2133960"/>
    <lineage>
        <taxon>Bacteria</taxon>
        <taxon>Bacillati</taxon>
        <taxon>Actinomycetota</taxon>
        <taxon>Thermoleophilia</taxon>
        <taxon>Solirubrobacterales</taxon>
        <taxon>Paraconexibacteraceae</taxon>
        <taxon>Paraconexibacter</taxon>
    </lineage>
</organism>
<feature type="region of interest" description="Disordered" evidence="2">
    <location>
        <begin position="171"/>
        <end position="238"/>
    </location>
</feature>
<name>A0A2T4UFK3_9ACTN</name>
<reference evidence="3 4" key="1">
    <citation type="submission" date="2018-03" db="EMBL/GenBank/DDBJ databases">
        <title>Aquarubrobacter algicola gen. nov., sp. nov., a novel actinobacterium isolated from shallow eutrophic lake during the end of cyanobacterial harmful algal blooms.</title>
        <authorList>
            <person name="Chun S.J."/>
        </authorList>
    </citation>
    <scope>NUCLEOTIDE SEQUENCE [LARGE SCALE GENOMIC DNA]</scope>
    <source>
        <strain evidence="3 4">Seoho-28</strain>
    </source>
</reference>
<gene>
    <name evidence="3" type="ORF">C7Y72_16575</name>
</gene>
<feature type="compositionally biased region" description="Basic residues" evidence="2">
    <location>
        <begin position="174"/>
        <end position="190"/>
    </location>
</feature>
<protein>
    <submittedName>
        <fullName evidence="3">Uncharacterized protein</fullName>
    </submittedName>
</protein>
<dbReference type="Proteomes" id="UP000240739">
    <property type="component" value="Unassembled WGS sequence"/>
</dbReference>
<dbReference type="OrthoDB" id="5244770at2"/>
<dbReference type="EMBL" id="PYYB01000002">
    <property type="protein sequence ID" value="PTL56563.1"/>
    <property type="molecule type" value="Genomic_DNA"/>
</dbReference>
<feature type="coiled-coil region" evidence="1">
    <location>
        <begin position="38"/>
        <end position="104"/>
    </location>
</feature>
<dbReference type="AlphaFoldDB" id="A0A2T4UFK3"/>
<comment type="caution">
    <text evidence="3">The sequence shown here is derived from an EMBL/GenBank/DDBJ whole genome shotgun (WGS) entry which is preliminary data.</text>
</comment>
<evidence type="ECO:0000313" key="4">
    <source>
        <dbReference type="Proteomes" id="UP000240739"/>
    </source>
</evidence>
<accession>A0A2T4UFK3</accession>
<proteinExistence type="predicted"/>
<sequence length="238" mass="26749">MVVIEDIEQIPRHAPGRPPAGPGEGTPGHGGGDDHAARRTLRAQVKRLERELGDALIAAFPRTAVDVRVPAVHRGPQLLGIAELEALRDNLAEKLREARRVVHERGEEEERNRDLLERMLRDPKRYKFARLPNRDLGESGCGVWQVRPRLGLIGMLAGWWHVKLSSGCPLPRCAPRRPAGRSSSIRRRWGSGHASERRPAPPGPPHRRWRQARPSAAVRCRARLGRPRRPTRSGTRCR</sequence>
<dbReference type="RefSeq" id="WP_107570282.1">
    <property type="nucleotide sequence ID" value="NZ_PYYB01000002.1"/>
</dbReference>
<feature type="compositionally biased region" description="Basic residues" evidence="2">
    <location>
        <begin position="220"/>
        <end position="238"/>
    </location>
</feature>
<evidence type="ECO:0000256" key="2">
    <source>
        <dbReference type="SAM" id="MobiDB-lite"/>
    </source>
</evidence>
<keyword evidence="1" id="KW-0175">Coiled coil</keyword>
<keyword evidence="4" id="KW-1185">Reference proteome</keyword>